<feature type="signal peptide" evidence="4">
    <location>
        <begin position="1"/>
        <end position="18"/>
    </location>
</feature>
<dbReference type="InterPro" id="IPR039424">
    <property type="entry name" value="SBP_5"/>
</dbReference>
<evidence type="ECO:0000259" key="5">
    <source>
        <dbReference type="Pfam" id="PF00496"/>
    </source>
</evidence>
<evidence type="ECO:0000313" key="6">
    <source>
        <dbReference type="EMBL" id="SOC44500.1"/>
    </source>
</evidence>
<dbReference type="OrthoDB" id="9771733at2"/>
<organism evidence="6 7">
    <name type="scientific">Salinicoccus kekensis</name>
    <dbReference type="NCBI Taxonomy" id="714307"/>
    <lineage>
        <taxon>Bacteria</taxon>
        <taxon>Bacillati</taxon>
        <taxon>Bacillota</taxon>
        <taxon>Bacilli</taxon>
        <taxon>Bacillales</taxon>
        <taxon>Staphylococcaceae</taxon>
        <taxon>Salinicoccus</taxon>
    </lineage>
</organism>
<dbReference type="Pfam" id="PF00496">
    <property type="entry name" value="SBP_bac_5"/>
    <property type="match status" value="1"/>
</dbReference>
<dbReference type="PIRSF" id="PIRSF002741">
    <property type="entry name" value="MppA"/>
    <property type="match status" value="1"/>
</dbReference>
<dbReference type="Proteomes" id="UP000219412">
    <property type="component" value="Unassembled WGS sequence"/>
</dbReference>
<dbReference type="GO" id="GO:0043190">
    <property type="term" value="C:ATP-binding cassette (ABC) transporter complex"/>
    <property type="evidence" value="ECO:0007669"/>
    <property type="project" value="InterPro"/>
</dbReference>
<protein>
    <submittedName>
        <fullName evidence="6">Peptide/nickel transport system substrate-binding protein</fullName>
    </submittedName>
</protein>
<sequence>MKYIFRFAFLMTFITVLSACSDDSEVGEGTADQAEAGEAETGGDLVISTGNDIVSLDPHASNELYSDQVRNTIYEGLVTQDENFEIEPLLAEEWEQLDDLTWRFELREDVEFHDGSKFNAEVVKANLDRLTDPAMASPRLSLFEMISEVEVIDEFTVELTTEYPFAPLLNHLTHDGGGMISKEVIDEDYIQAIESSGAGYSVEEYYALREDGGEEFEEAADEISGELGAVVDQNPVGTNYAKFESRTPGESIVLAKNEDYWQGPMHLDSITFKIVAETGARMAELETGTSHIIFNYESSNVERIENHPETEAYDNSNVAINFIGFNTQKAPLDDVRVRQAISHAVDRDEIMEGIYNNMGRVPDGPLIEGMAGHTADNAGFEYDLEEAERLMAEAGHEDGFELSIITNDTPERVDTAIYLQEALAELNISATVEQIEWGTYLEEASSGEHDIFLLGWPNFTGDPDQALWPLFHSSMHGAAGNRTFYDNQELDALLEAGREEKDEAARAEIYEEAEAILVEDAPAIYFNESISLNAYRSEVEGLYIDDFIKPDFRDVTLTE</sequence>
<dbReference type="PANTHER" id="PTHR30290:SF9">
    <property type="entry name" value="OLIGOPEPTIDE-BINDING PROTEIN APPA"/>
    <property type="match status" value="1"/>
</dbReference>
<evidence type="ECO:0000256" key="4">
    <source>
        <dbReference type="SAM" id="SignalP"/>
    </source>
</evidence>
<dbReference type="RefSeq" id="WP_097042394.1">
    <property type="nucleotide sequence ID" value="NZ_OBQF01000006.1"/>
</dbReference>
<dbReference type="Gene3D" id="3.10.105.10">
    <property type="entry name" value="Dipeptide-binding Protein, Domain 3"/>
    <property type="match status" value="1"/>
</dbReference>
<dbReference type="PROSITE" id="PS51257">
    <property type="entry name" value="PROKAR_LIPOPROTEIN"/>
    <property type="match status" value="1"/>
</dbReference>
<dbReference type="SUPFAM" id="SSF53850">
    <property type="entry name" value="Periplasmic binding protein-like II"/>
    <property type="match status" value="1"/>
</dbReference>
<keyword evidence="7" id="KW-1185">Reference proteome</keyword>
<dbReference type="GO" id="GO:0042597">
    <property type="term" value="C:periplasmic space"/>
    <property type="evidence" value="ECO:0007669"/>
    <property type="project" value="UniProtKB-ARBA"/>
</dbReference>
<reference evidence="7" key="1">
    <citation type="submission" date="2017-08" db="EMBL/GenBank/DDBJ databases">
        <authorList>
            <person name="Varghese N."/>
            <person name="Submissions S."/>
        </authorList>
    </citation>
    <scope>NUCLEOTIDE SEQUENCE [LARGE SCALE GENOMIC DNA]</scope>
    <source>
        <strain evidence="7">DSM 23173</strain>
    </source>
</reference>
<gene>
    <name evidence="6" type="ORF">SAMN05878391_2381</name>
</gene>
<evidence type="ECO:0000256" key="2">
    <source>
        <dbReference type="ARBA" id="ARBA00022448"/>
    </source>
</evidence>
<dbReference type="GO" id="GO:0015833">
    <property type="term" value="P:peptide transport"/>
    <property type="evidence" value="ECO:0007669"/>
    <property type="project" value="TreeGrafter"/>
</dbReference>
<dbReference type="InterPro" id="IPR000914">
    <property type="entry name" value="SBP_5_dom"/>
</dbReference>
<dbReference type="Gene3D" id="3.40.190.10">
    <property type="entry name" value="Periplasmic binding protein-like II"/>
    <property type="match status" value="1"/>
</dbReference>
<dbReference type="InterPro" id="IPR030678">
    <property type="entry name" value="Peptide/Ni-bd"/>
</dbReference>
<accession>A0A285URL3</accession>
<dbReference type="CDD" id="cd08499">
    <property type="entry name" value="PBP2_Ylib_like"/>
    <property type="match status" value="1"/>
</dbReference>
<evidence type="ECO:0000256" key="3">
    <source>
        <dbReference type="ARBA" id="ARBA00022729"/>
    </source>
</evidence>
<keyword evidence="2" id="KW-0813">Transport</keyword>
<evidence type="ECO:0000313" key="7">
    <source>
        <dbReference type="Proteomes" id="UP000219412"/>
    </source>
</evidence>
<evidence type="ECO:0000256" key="1">
    <source>
        <dbReference type="ARBA" id="ARBA00005695"/>
    </source>
</evidence>
<dbReference type="EMBL" id="OBQF01000006">
    <property type="protein sequence ID" value="SOC44500.1"/>
    <property type="molecule type" value="Genomic_DNA"/>
</dbReference>
<name>A0A285URL3_9STAP</name>
<comment type="similarity">
    <text evidence="1">Belongs to the bacterial solute-binding protein 5 family.</text>
</comment>
<feature type="chain" id="PRO_5039628263" evidence="4">
    <location>
        <begin position="19"/>
        <end position="559"/>
    </location>
</feature>
<dbReference type="GO" id="GO:1904680">
    <property type="term" value="F:peptide transmembrane transporter activity"/>
    <property type="evidence" value="ECO:0007669"/>
    <property type="project" value="TreeGrafter"/>
</dbReference>
<dbReference type="AlphaFoldDB" id="A0A285URL3"/>
<dbReference type="PANTHER" id="PTHR30290">
    <property type="entry name" value="PERIPLASMIC BINDING COMPONENT OF ABC TRANSPORTER"/>
    <property type="match status" value="1"/>
</dbReference>
<proteinExistence type="inferred from homology"/>
<keyword evidence="3 4" id="KW-0732">Signal</keyword>
<feature type="domain" description="Solute-binding protein family 5" evidence="5">
    <location>
        <begin position="85"/>
        <end position="474"/>
    </location>
</feature>
<dbReference type="Gene3D" id="3.90.76.10">
    <property type="entry name" value="Dipeptide-binding Protein, Domain 1"/>
    <property type="match status" value="1"/>
</dbReference>